<organism evidence="3 4">
    <name type="scientific">Orbilia oligospora</name>
    <name type="common">Nematode-trapping fungus</name>
    <name type="synonym">Arthrobotrys oligospora</name>
    <dbReference type="NCBI Taxonomy" id="2813651"/>
    <lineage>
        <taxon>Eukaryota</taxon>
        <taxon>Fungi</taxon>
        <taxon>Dikarya</taxon>
        <taxon>Ascomycota</taxon>
        <taxon>Pezizomycotina</taxon>
        <taxon>Orbiliomycetes</taxon>
        <taxon>Orbiliales</taxon>
        <taxon>Orbiliaceae</taxon>
        <taxon>Orbilia</taxon>
    </lineage>
</organism>
<protein>
    <submittedName>
        <fullName evidence="3">Uncharacterized protein</fullName>
    </submittedName>
</protein>
<accession>A0A6G1MKS0</accession>
<dbReference type="EMBL" id="WIPF01000010">
    <property type="protein sequence ID" value="KAF3230024.1"/>
    <property type="molecule type" value="Genomic_DNA"/>
</dbReference>
<gene>
    <name evidence="3" type="ORF">TWF191_000263</name>
</gene>
<proteinExistence type="predicted"/>
<evidence type="ECO:0000313" key="4">
    <source>
        <dbReference type="Proteomes" id="UP000483672"/>
    </source>
</evidence>
<evidence type="ECO:0000256" key="1">
    <source>
        <dbReference type="SAM" id="MobiDB-lite"/>
    </source>
</evidence>
<feature type="compositionally biased region" description="Gly residues" evidence="1">
    <location>
        <begin position="336"/>
        <end position="358"/>
    </location>
</feature>
<dbReference type="AlphaFoldDB" id="A0A6G1MKS0"/>
<keyword evidence="2" id="KW-0472">Membrane</keyword>
<dbReference type="Proteomes" id="UP000483672">
    <property type="component" value="Unassembled WGS sequence"/>
</dbReference>
<comment type="caution">
    <text evidence="3">The sequence shown here is derived from an EMBL/GenBank/DDBJ whole genome shotgun (WGS) entry which is preliminary data.</text>
</comment>
<sequence length="376" mass="40095">MFNSSILKIRELGYGHFVFLIFLFAHGVPATYIPTTAQNSTNSTLEATGTQPETDMLATIAPPSDLGRADFGTTTPPNSSTLNLTVAIGAPNSLDSHEALKLSDGGDKKRVHPGEMLQSQFRVYCNAATQVFRMNPDPAAYPRFLETRRGEYLPTLASRPNYQEQVASGSRSETAVRKHIRRVVFNRCLLCSCDQVTGELIANPESRPVPGSRALFRGCPPGDQTPEMCMSWYNCRCNAVVAEFGARAAIAPRPMDGPGLIQSLVDPTMGVGDAGPVPNAEGRTDPFQHLLDAVNMAIAADTLDGLADSRGPPLYGPQEPNYKYGGPSGSYDGPDKGGFFGGGYNPYGGGGTGSGSGLGLKKKSEIQPPLNEMEDS</sequence>
<evidence type="ECO:0000313" key="3">
    <source>
        <dbReference type="EMBL" id="KAF3230024.1"/>
    </source>
</evidence>
<feature type="transmembrane region" description="Helical" evidence="2">
    <location>
        <begin position="12"/>
        <end position="33"/>
    </location>
</feature>
<keyword evidence="2" id="KW-0812">Transmembrane</keyword>
<keyword evidence="2" id="KW-1133">Transmembrane helix</keyword>
<reference evidence="3 4" key="1">
    <citation type="submission" date="2019-06" db="EMBL/GenBank/DDBJ databases">
        <authorList>
            <person name="Palmer J.M."/>
        </authorList>
    </citation>
    <scope>NUCLEOTIDE SEQUENCE [LARGE SCALE GENOMIC DNA]</scope>
    <source>
        <strain evidence="3 4">TWF191</strain>
    </source>
</reference>
<evidence type="ECO:0000256" key="2">
    <source>
        <dbReference type="SAM" id="Phobius"/>
    </source>
</evidence>
<name>A0A6G1MKS0_ORBOL</name>
<feature type="region of interest" description="Disordered" evidence="1">
    <location>
        <begin position="309"/>
        <end position="376"/>
    </location>
</feature>